<dbReference type="GeneTree" id="ENSGT00940000165307"/>
<protein>
    <recommendedName>
        <fullName evidence="8">Cystine/glutamate transporter</fullName>
    </recommendedName>
</protein>
<dbReference type="PANTHER" id="PTHR11785:SF246">
    <property type="entry name" value="CYSTINE_GLUTAMATE TRANSPORTER"/>
    <property type="match status" value="1"/>
</dbReference>
<dbReference type="AlphaFoldDB" id="A0A8C5WTM1"/>
<dbReference type="Proteomes" id="UP000694406">
    <property type="component" value="Unplaced"/>
</dbReference>
<keyword evidence="2 5" id="KW-0812">Transmembrane</keyword>
<dbReference type="GO" id="GO:0015179">
    <property type="term" value="F:L-amino acid transmembrane transporter activity"/>
    <property type="evidence" value="ECO:0007669"/>
    <property type="project" value="TreeGrafter"/>
</dbReference>
<proteinExistence type="predicted"/>
<dbReference type="GO" id="GO:0016020">
    <property type="term" value="C:membrane"/>
    <property type="evidence" value="ECO:0007669"/>
    <property type="project" value="UniProtKB-SubCell"/>
</dbReference>
<feature type="transmembrane region" description="Helical" evidence="5">
    <location>
        <begin position="194"/>
        <end position="214"/>
    </location>
</feature>
<dbReference type="Pfam" id="PF13520">
    <property type="entry name" value="AA_permease_2"/>
    <property type="match status" value="1"/>
</dbReference>
<evidence type="ECO:0000256" key="3">
    <source>
        <dbReference type="ARBA" id="ARBA00022989"/>
    </source>
</evidence>
<keyword evidence="7" id="KW-1185">Reference proteome</keyword>
<dbReference type="Gene3D" id="1.20.1740.10">
    <property type="entry name" value="Amino acid/polyamine transporter I"/>
    <property type="match status" value="1"/>
</dbReference>
<evidence type="ECO:0008006" key="8">
    <source>
        <dbReference type="Google" id="ProtNLM"/>
    </source>
</evidence>
<evidence type="ECO:0000256" key="1">
    <source>
        <dbReference type="ARBA" id="ARBA00004141"/>
    </source>
</evidence>
<dbReference type="InterPro" id="IPR050598">
    <property type="entry name" value="AminoAcid_Transporter"/>
</dbReference>
<comment type="subcellular location">
    <subcellularLocation>
        <location evidence="1">Membrane</location>
        <topology evidence="1">Multi-pass membrane protein</topology>
    </subcellularLocation>
</comment>
<name>A0A8C5WTM1_LATLA</name>
<keyword evidence="4 5" id="KW-0472">Membrane</keyword>
<feature type="transmembrane region" description="Helical" evidence="5">
    <location>
        <begin position="73"/>
        <end position="95"/>
    </location>
</feature>
<evidence type="ECO:0000256" key="4">
    <source>
        <dbReference type="ARBA" id="ARBA00023136"/>
    </source>
</evidence>
<dbReference type="InterPro" id="IPR002293">
    <property type="entry name" value="AA/rel_permease1"/>
</dbReference>
<sequence>MGNIFFPIPNVPIMGRGGSVAKTLSLSIRKEEGTVFLRRKITLTRAIALAVGTMVGSGIFISPKGVLQNSGNVGVSLLLWLVCGILSLFGALSYADLGTCITKSGGHYIYLLETLGPLPAFLRLWAEFIMIRPANMAVVSLAFGRYLIEPFFASCHVPPLAVKLVTMAGITVALNCWSVSWAAKVQTGLTVLKMITVCLIIVPGILLAHGSIFAGKGTVFTVSRAALWATSKHPAGWIQLVGLEYDTPGLRCQEPFCCS</sequence>
<evidence type="ECO:0000256" key="5">
    <source>
        <dbReference type="SAM" id="Phobius"/>
    </source>
</evidence>
<reference evidence="6" key="2">
    <citation type="submission" date="2025-09" db="UniProtKB">
        <authorList>
            <consortium name="Ensembl"/>
        </authorList>
    </citation>
    <scope>IDENTIFICATION</scope>
</reference>
<organism evidence="6 7">
    <name type="scientific">Laticauda laticaudata</name>
    <name type="common">Blue-ringed sea krait</name>
    <name type="synonym">Blue-lipped sea krait</name>
    <dbReference type="NCBI Taxonomy" id="8630"/>
    <lineage>
        <taxon>Eukaryota</taxon>
        <taxon>Metazoa</taxon>
        <taxon>Chordata</taxon>
        <taxon>Craniata</taxon>
        <taxon>Vertebrata</taxon>
        <taxon>Euteleostomi</taxon>
        <taxon>Lepidosauria</taxon>
        <taxon>Squamata</taxon>
        <taxon>Bifurcata</taxon>
        <taxon>Unidentata</taxon>
        <taxon>Episquamata</taxon>
        <taxon>Toxicofera</taxon>
        <taxon>Serpentes</taxon>
        <taxon>Colubroidea</taxon>
        <taxon>Elapidae</taxon>
        <taxon>Laticaudinae</taxon>
        <taxon>Laticauda</taxon>
    </lineage>
</organism>
<accession>A0A8C5WTM1</accession>
<keyword evidence="3 5" id="KW-1133">Transmembrane helix</keyword>
<reference evidence="6" key="1">
    <citation type="submission" date="2025-08" db="UniProtKB">
        <authorList>
            <consortium name="Ensembl"/>
        </authorList>
    </citation>
    <scope>IDENTIFICATION</scope>
</reference>
<feature type="transmembrane region" description="Helical" evidence="5">
    <location>
        <begin position="107"/>
        <end position="125"/>
    </location>
</feature>
<evidence type="ECO:0000313" key="6">
    <source>
        <dbReference type="Ensembl" id="ENSLLTP00000012094.1"/>
    </source>
</evidence>
<dbReference type="PANTHER" id="PTHR11785">
    <property type="entry name" value="AMINO ACID TRANSPORTER"/>
    <property type="match status" value="1"/>
</dbReference>
<evidence type="ECO:0000313" key="7">
    <source>
        <dbReference type="Proteomes" id="UP000694406"/>
    </source>
</evidence>
<dbReference type="Ensembl" id="ENSLLTT00000012568.1">
    <property type="protein sequence ID" value="ENSLLTP00000012094.1"/>
    <property type="gene ID" value="ENSLLTG00000009284.1"/>
</dbReference>
<feature type="transmembrane region" description="Helical" evidence="5">
    <location>
        <begin position="43"/>
        <end position="61"/>
    </location>
</feature>
<feature type="transmembrane region" description="Helical" evidence="5">
    <location>
        <begin position="160"/>
        <end position="182"/>
    </location>
</feature>
<evidence type="ECO:0000256" key="2">
    <source>
        <dbReference type="ARBA" id="ARBA00022692"/>
    </source>
</evidence>